<gene>
    <name evidence="1" type="ORF">LSAA_7777</name>
</gene>
<keyword evidence="2" id="KW-1185">Reference proteome</keyword>
<protein>
    <submittedName>
        <fullName evidence="1">(salmon louse) hypothetical protein</fullName>
    </submittedName>
</protein>
<organism evidence="1 2">
    <name type="scientific">Lepeophtheirus salmonis</name>
    <name type="common">Salmon louse</name>
    <name type="synonym">Caligus salmonis</name>
    <dbReference type="NCBI Taxonomy" id="72036"/>
    <lineage>
        <taxon>Eukaryota</taxon>
        <taxon>Metazoa</taxon>
        <taxon>Ecdysozoa</taxon>
        <taxon>Arthropoda</taxon>
        <taxon>Crustacea</taxon>
        <taxon>Multicrustacea</taxon>
        <taxon>Hexanauplia</taxon>
        <taxon>Copepoda</taxon>
        <taxon>Siphonostomatoida</taxon>
        <taxon>Caligidae</taxon>
        <taxon>Lepeophtheirus</taxon>
    </lineage>
</organism>
<dbReference type="EMBL" id="HG994582">
    <property type="protein sequence ID" value="CAF2907528.1"/>
    <property type="molecule type" value="Genomic_DNA"/>
</dbReference>
<proteinExistence type="predicted"/>
<dbReference type="Proteomes" id="UP000675881">
    <property type="component" value="Chromosome 3"/>
</dbReference>
<evidence type="ECO:0000313" key="2">
    <source>
        <dbReference type="Proteomes" id="UP000675881"/>
    </source>
</evidence>
<sequence length="115" mass="13130">MIQLLNSNNQTEYTESKIDHFDDGNPSSHDLLHFTKLLNTPADTKIETLSEESYSAKEHSEPTALFIKSEQIKNILTPTISDYPHSTDIDTISAPFSIKNMENPHKKQAWKKRSN</sequence>
<accession>A0A7R8CRR0</accession>
<dbReference type="AlphaFoldDB" id="A0A7R8CRR0"/>
<dbReference type="OrthoDB" id="1904536at2759"/>
<name>A0A7R8CRR0_LEPSM</name>
<evidence type="ECO:0000313" key="1">
    <source>
        <dbReference type="EMBL" id="CAF2907528.1"/>
    </source>
</evidence>
<reference evidence="1" key="1">
    <citation type="submission" date="2021-02" db="EMBL/GenBank/DDBJ databases">
        <authorList>
            <person name="Bekaert M."/>
        </authorList>
    </citation>
    <scope>NUCLEOTIDE SEQUENCE</scope>
    <source>
        <strain evidence="1">IoA-00</strain>
    </source>
</reference>